<dbReference type="GO" id="GO:0042565">
    <property type="term" value="C:RNA nuclear export complex"/>
    <property type="evidence" value="ECO:0007669"/>
    <property type="project" value="TreeGrafter"/>
</dbReference>
<dbReference type="OrthoDB" id="2215036at2759"/>
<sequence length="1139" mass="128484">MNGSANGHRITSDHEVTTLSGGSTISLPQIHEALEIVHGTYSSNNSRREAGIFLDNVKNNAEAPYHGFTLASDKGQQPVVRHFALSLLEHAIKYNWQEYSEAQETALRGWILQLSQDVSPEDPLYLRNKTAQLWVEIAKRSWASEWLDMDELLVRLWEVPGSVVHKEFVLFILETLSEEVFNGEDTVAVLREGALSKACVEIFTPAIVLAEAFPNRRPGTPVRYGEEGWLMISNLGSFIETKISAIPENCDLPNLLNLFLAIAQSQSFVVSIPLLVTWTRLLRSDTIGSSPTITPLIAPLLELCSSRLIRYESLPEDYDDPTLIFLLEDIDTIPERHAFLGNYRRYSVTILECIVRQKRSEAIYHILGQVDQSMRQLYDGQPPFSMESYAKTSMPVLRTDAHFAVVEATLKGYMKWRSSHGSKPLQDVKHSTGCTSESHAKINQEQERSAIESNIEAWCERLLELNYEDPIIRKRILQLLVAFSTTALDTKTPFMLKVLEYILMSRPVERPEYPAYNDAVKELQADGVYELQRIATKMPDQLLDVYEQLEAKVNEIISSGTLDLKRQTSYQTFLFTIILRASKIDHDMRVQKLLAFVNPVKQLWQNQEMEQALASFGGFSEMLGLSKVREYLASRRVHEIDEWGLYQLDVEGQSIQKELEERLKALPLRTTKSFLASSTEKVEKDSPPYKVSLVLWREALPVILPNLLKFLSHAHAFHNTANWAGLPPDMQIVVNRILTDRFWQAGISEGSKDDFYARVSGTRQTMEGFASSIRGTIRTIREACYSILWCMSRLGMDFYGFSELPGPLAHSLFADADCLSSHQLIALLSVVRLLVDDCPVELRSHFVPPILATCFVQMDAKCSSEWEKLARKQVAASDGDNLTEEMKEESILRQLTHSAVMMIGGMLDPARPNPGASATTAKDSSTYENTNPVSAYPSMRTFCLTSSTILEPLLMFLTHAIRMRDSRCCGVVLRIFRSLVPDFVSQDAPLSSTIREFISTDVLKACISSLNEPYFVELQRELATVVGSVLIYYSKLTPTPRQILVSIPGVQESAVDKCIEYITRPGMLQRQQRALVLDLLRDIKGVSISEQGRIAKSTPAVRQQNRSKMQQEFMKEQPAPEPRKASPSLEGVASMFVEL</sequence>
<dbReference type="AlphaFoldDB" id="K1WM54"/>
<dbReference type="GO" id="GO:0003723">
    <property type="term" value="F:RNA binding"/>
    <property type="evidence" value="ECO:0007669"/>
    <property type="project" value="TreeGrafter"/>
</dbReference>
<dbReference type="GO" id="GO:0005737">
    <property type="term" value="C:cytoplasm"/>
    <property type="evidence" value="ECO:0007669"/>
    <property type="project" value="TreeGrafter"/>
</dbReference>
<evidence type="ECO:0000256" key="1">
    <source>
        <dbReference type="SAM" id="MobiDB-lite"/>
    </source>
</evidence>
<dbReference type="KEGG" id="mbe:MBM_03017"/>
<evidence type="ECO:0000313" key="3">
    <source>
        <dbReference type="EMBL" id="EKD18775.1"/>
    </source>
</evidence>
<dbReference type="EMBL" id="JH921432">
    <property type="protein sequence ID" value="EKD18775.1"/>
    <property type="molecule type" value="Genomic_DNA"/>
</dbReference>
<dbReference type="InterPro" id="IPR045478">
    <property type="entry name" value="Exportin-5_C"/>
</dbReference>
<dbReference type="GO" id="GO:0005634">
    <property type="term" value="C:nucleus"/>
    <property type="evidence" value="ECO:0007669"/>
    <property type="project" value="TreeGrafter"/>
</dbReference>
<dbReference type="STRING" id="1072389.K1WM54"/>
<feature type="domain" description="Exportin-5 C-terminal" evidence="2">
    <location>
        <begin position="252"/>
        <end position="1088"/>
    </location>
</feature>
<dbReference type="InterPro" id="IPR011989">
    <property type="entry name" value="ARM-like"/>
</dbReference>
<dbReference type="GO" id="GO:0005049">
    <property type="term" value="F:nuclear export signal receptor activity"/>
    <property type="evidence" value="ECO:0007669"/>
    <property type="project" value="InterPro"/>
</dbReference>
<dbReference type="GO" id="GO:0006405">
    <property type="term" value="P:RNA export from nucleus"/>
    <property type="evidence" value="ECO:0007669"/>
    <property type="project" value="TreeGrafter"/>
</dbReference>
<feature type="region of interest" description="Disordered" evidence="1">
    <location>
        <begin position="424"/>
        <end position="446"/>
    </location>
</feature>
<dbReference type="OMA" id="IAKRSWG"/>
<dbReference type="SUPFAM" id="SSF48371">
    <property type="entry name" value="ARM repeat"/>
    <property type="match status" value="1"/>
</dbReference>
<dbReference type="InterPro" id="IPR045065">
    <property type="entry name" value="XPO1/5"/>
</dbReference>
<dbReference type="Gene3D" id="1.25.10.10">
    <property type="entry name" value="Leucine-rich Repeat Variant"/>
    <property type="match status" value="2"/>
</dbReference>
<evidence type="ECO:0000259" key="2">
    <source>
        <dbReference type="Pfam" id="PF19273"/>
    </source>
</evidence>
<dbReference type="PANTHER" id="PTHR11223:SF3">
    <property type="entry name" value="EXPORTIN-5"/>
    <property type="match status" value="1"/>
</dbReference>
<dbReference type="Proteomes" id="UP000006753">
    <property type="component" value="Unassembled WGS sequence"/>
</dbReference>
<gene>
    <name evidence="3" type="ORF">MBM_03017</name>
</gene>
<dbReference type="InterPro" id="IPR016024">
    <property type="entry name" value="ARM-type_fold"/>
</dbReference>
<feature type="region of interest" description="Disordered" evidence="1">
    <location>
        <begin position="1"/>
        <end position="22"/>
    </location>
</feature>
<dbReference type="InParanoid" id="K1WM54"/>
<feature type="compositionally biased region" description="Polar residues" evidence="1">
    <location>
        <begin position="1100"/>
        <end position="1110"/>
    </location>
</feature>
<name>K1WM54_MARBU</name>
<reference evidence="3 4" key="1">
    <citation type="journal article" date="2012" name="BMC Genomics">
        <title>Sequencing the genome of Marssonina brunnea reveals fungus-poplar co-evolution.</title>
        <authorList>
            <person name="Zhu S."/>
            <person name="Cao Y.-Z."/>
            <person name="Jiang C."/>
            <person name="Tan B.-Y."/>
            <person name="Wang Z."/>
            <person name="Feng S."/>
            <person name="Zhang L."/>
            <person name="Su X.-H."/>
            <person name="Brejova B."/>
            <person name="Vinar T."/>
            <person name="Xu M."/>
            <person name="Wang M.-X."/>
            <person name="Zhang S.-G."/>
            <person name="Huang M.-R."/>
            <person name="Wu R."/>
            <person name="Zhou Y."/>
        </authorList>
    </citation>
    <scope>NUCLEOTIDE SEQUENCE [LARGE SCALE GENOMIC DNA]</scope>
    <source>
        <strain evidence="3 4">MB_m1</strain>
    </source>
</reference>
<keyword evidence="4" id="KW-1185">Reference proteome</keyword>
<dbReference type="Pfam" id="PF19273">
    <property type="entry name" value="Exportin-5"/>
    <property type="match status" value="1"/>
</dbReference>
<accession>K1WM54</accession>
<dbReference type="HOGENOM" id="CLU_003712_0_0_1"/>
<dbReference type="PANTHER" id="PTHR11223">
    <property type="entry name" value="EXPORTIN 1/5"/>
    <property type="match status" value="1"/>
</dbReference>
<dbReference type="FunCoup" id="K1WM54">
    <property type="interactions" value="740"/>
</dbReference>
<organism evidence="3 4">
    <name type="scientific">Marssonina brunnea f. sp. multigermtubi (strain MB_m1)</name>
    <name type="common">Marssonina leaf spot fungus</name>
    <dbReference type="NCBI Taxonomy" id="1072389"/>
    <lineage>
        <taxon>Eukaryota</taxon>
        <taxon>Fungi</taxon>
        <taxon>Dikarya</taxon>
        <taxon>Ascomycota</taxon>
        <taxon>Pezizomycotina</taxon>
        <taxon>Leotiomycetes</taxon>
        <taxon>Helotiales</taxon>
        <taxon>Drepanopezizaceae</taxon>
        <taxon>Drepanopeziza</taxon>
    </lineage>
</organism>
<feature type="region of interest" description="Disordered" evidence="1">
    <location>
        <begin position="1097"/>
        <end position="1132"/>
    </location>
</feature>
<evidence type="ECO:0000313" key="4">
    <source>
        <dbReference type="Proteomes" id="UP000006753"/>
    </source>
</evidence>
<dbReference type="eggNOG" id="KOG2020">
    <property type="taxonomic scope" value="Eukaryota"/>
</dbReference>
<protein>
    <submittedName>
        <fullName evidence="3">Nuclear import and export protein</fullName>
    </submittedName>
</protein>
<dbReference type="GO" id="GO:0006611">
    <property type="term" value="P:protein export from nucleus"/>
    <property type="evidence" value="ECO:0007669"/>
    <property type="project" value="InterPro"/>
</dbReference>
<proteinExistence type="predicted"/>